<sequence>MAMGMPYGLQAMLKEGHKHFSGVEEAVMKNIEACKALAQMTKTSLGPNGMNKMVINHLEKLFVTSDASTIVTEMDVYHPAAKLLVMAAKAQAGEVGDATNLVLTLAGELLGNAEVLLRDGLHTSEIAEGYQRASDKALSVLESLVLPGTDTLDVKDKAAVALRLRGAISSKQLGYEDLLALKQLGYEDLLAPLIAEACIDVVPSNPHNFNVDNVRIVKIMGGALPDSQVVKGMVLKRDAEGSVKCVENAKVVVYAQGVDTSGPETKGTVLIKSAEELEGYSRSEEEKLEQYVKAIADSGAKVIVSGGAIGEMAMHFIEKYGLLALRIPSKFDMRRFCRATGAVAIVKLQAPQPDELGFAKQIEVREVGGANCVVLQQDASLGSVATLVLRGSTEGFLDDVERAVDDGINAYKALCRDARCVPAGGASEIEMARQVADFGKKQTGLDQYAIARFAEALEVVPRTIAENSGLQASEVLARLYAAHAQGQVNAGVCIESGAPKDLAAEGIMDVYAAKWWAVRLATDAVVTVLKVDQIIMAKQAGGPKPRAGDGDDD</sequence>
<dbReference type="GO" id="GO:0005524">
    <property type="term" value="F:ATP binding"/>
    <property type="evidence" value="ECO:0007669"/>
    <property type="project" value="UniProtKB-KW"/>
</dbReference>
<dbReference type="PROSITE" id="PS00750">
    <property type="entry name" value="TCP1_1"/>
    <property type="match status" value="1"/>
</dbReference>
<dbReference type="Proteomes" id="UP000256970">
    <property type="component" value="Unassembled WGS sequence"/>
</dbReference>
<dbReference type="PRINTS" id="PR00304">
    <property type="entry name" value="TCOMPLEXTCP1"/>
</dbReference>
<dbReference type="Gene3D" id="1.10.560.10">
    <property type="entry name" value="GroEL-like equatorial domain"/>
    <property type="match status" value="1"/>
</dbReference>
<dbReference type="InterPro" id="IPR027410">
    <property type="entry name" value="TCP-1-like_intermed_sf"/>
</dbReference>
<dbReference type="GO" id="GO:0051082">
    <property type="term" value="F:unfolded protein binding"/>
    <property type="evidence" value="ECO:0007669"/>
    <property type="project" value="InterPro"/>
</dbReference>
<reference evidence="9 10" key="1">
    <citation type="submission" date="2016-10" db="EMBL/GenBank/DDBJ databases">
        <authorList>
            <person name="Cai Z."/>
        </authorList>
    </citation>
    <scope>NUCLEOTIDE SEQUENCE [LARGE SCALE GENOMIC DNA]</scope>
</reference>
<organism evidence="9 10">
    <name type="scientific">Tetradesmus obliquus</name>
    <name type="common">Green alga</name>
    <name type="synonym">Acutodesmus obliquus</name>
    <dbReference type="NCBI Taxonomy" id="3088"/>
    <lineage>
        <taxon>Eukaryota</taxon>
        <taxon>Viridiplantae</taxon>
        <taxon>Chlorophyta</taxon>
        <taxon>core chlorophytes</taxon>
        <taxon>Chlorophyceae</taxon>
        <taxon>CS clade</taxon>
        <taxon>Sphaeropleales</taxon>
        <taxon>Scenedesmaceae</taxon>
        <taxon>Tetradesmus</taxon>
    </lineage>
</organism>
<evidence type="ECO:0000313" key="10">
    <source>
        <dbReference type="Proteomes" id="UP000256970"/>
    </source>
</evidence>
<dbReference type="AlphaFoldDB" id="A0A383VL87"/>
<evidence type="ECO:0000256" key="2">
    <source>
        <dbReference type="ARBA" id="ARBA00008020"/>
    </source>
</evidence>
<evidence type="ECO:0000256" key="4">
    <source>
        <dbReference type="ARBA" id="ARBA00022741"/>
    </source>
</evidence>
<dbReference type="Gene3D" id="3.30.260.10">
    <property type="entry name" value="TCP-1-like chaperonin intermediate domain"/>
    <property type="match status" value="1"/>
</dbReference>
<dbReference type="InterPro" id="IPR027413">
    <property type="entry name" value="GROEL-like_equatorial_sf"/>
</dbReference>
<dbReference type="SUPFAM" id="SSF54849">
    <property type="entry name" value="GroEL-intermediate domain like"/>
    <property type="match status" value="1"/>
</dbReference>
<keyword evidence="3" id="KW-0963">Cytoplasm</keyword>
<dbReference type="InterPro" id="IPR002194">
    <property type="entry name" value="Chaperonin_TCP-1_CS"/>
</dbReference>
<name>A0A383VL87_TETOB</name>
<gene>
    <name evidence="9" type="ORF">BQ4739_LOCUS6397</name>
</gene>
<evidence type="ECO:0000313" key="9">
    <source>
        <dbReference type="EMBL" id="SZX65941.1"/>
    </source>
</evidence>
<dbReference type="GO" id="GO:0140662">
    <property type="term" value="F:ATP-dependent protein folding chaperone"/>
    <property type="evidence" value="ECO:0007669"/>
    <property type="project" value="InterPro"/>
</dbReference>
<dbReference type="EMBL" id="FNXT01000674">
    <property type="protein sequence ID" value="SZX65941.1"/>
    <property type="molecule type" value="Genomic_DNA"/>
</dbReference>
<dbReference type="PANTHER" id="PTHR11353">
    <property type="entry name" value="CHAPERONIN"/>
    <property type="match status" value="1"/>
</dbReference>
<dbReference type="InterPro" id="IPR002423">
    <property type="entry name" value="Cpn60/GroEL/TCP-1"/>
</dbReference>
<accession>A0A383VL87</accession>
<comment type="similarity">
    <text evidence="2 8">Belongs to the TCP-1 chaperonin family.</text>
</comment>
<protein>
    <recommendedName>
        <fullName evidence="7">CCT-theta</fullName>
    </recommendedName>
</protein>
<evidence type="ECO:0000256" key="1">
    <source>
        <dbReference type="ARBA" id="ARBA00004496"/>
    </source>
</evidence>
<evidence type="ECO:0000256" key="3">
    <source>
        <dbReference type="ARBA" id="ARBA00022490"/>
    </source>
</evidence>
<evidence type="ECO:0000256" key="8">
    <source>
        <dbReference type="RuleBase" id="RU004187"/>
    </source>
</evidence>
<dbReference type="STRING" id="3088.A0A383VL87"/>
<keyword evidence="4 8" id="KW-0547">Nucleotide-binding</keyword>
<dbReference type="Gene3D" id="3.50.7.10">
    <property type="entry name" value="GroEL"/>
    <property type="match status" value="1"/>
</dbReference>
<dbReference type="SUPFAM" id="SSF52029">
    <property type="entry name" value="GroEL apical domain-like"/>
    <property type="match status" value="1"/>
</dbReference>
<proteinExistence type="inferred from homology"/>
<dbReference type="InterPro" id="IPR012721">
    <property type="entry name" value="Chap_CCT_theta"/>
</dbReference>
<keyword evidence="10" id="KW-1185">Reference proteome</keyword>
<keyword evidence="6 8" id="KW-0143">Chaperone</keyword>
<dbReference type="GO" id="GO:0016887">
    <property type="term" value="F:ATP hydrolysis activity"/>
    <property type="evidence" value="ECO:0007669"/>
    <property type="project" value="InterPro"/>
</dbReference>
<dbReference type="FunFam" id="3.50.7.10:FF:000008">
    <property type="entry name" value="T-complex protein 1 subunit theta"/>
    <property type="match status" value="1"/>
</dbReference>
<comment type="subcellular location">
    <subcellularLocation>
        <location evidence="1">Cytoplasm</location>
    </subcellularLocation>
</comment>
<dbReference type="NCBIfam" id="TIGR02346">
    <property type="entry name" value="chap_CCT_theta"/>
    <property type="match status" value="1"/>
</dbReference>
<evidence type="ECO:0000256" key="6">
    <source>
        <dbReference type="ARBA" id="ARBA00023186"/>
    </source>
</evidence>
<evidence type="ECO:0000256" key="5">
    <source>
        <dbReference type="ARBA" id="ARBA00022840"/>
    </source>
</evidence>
<evidence type="ECO:0000256" key="7">
    <source>
        <dbReference type="ARBA" id="ARBA00029602"/>
    </source>
</evidence>
<keyword evidence="5 8" id="KW-0067">ATP-binding</keyword>
<dbReference type="Pfam" id="PF00118">
    <property type="entry name" value="Cpn60_TCP1"/>
    <property type="match status" value="1"/>
</dbReference>
<dbReference type="InterPro" id="IPR027409">
    <property type="entry name" value="GroEL-like_apical_dom_sf"/>
</dbReference>
<dbReference type="SUPFAM" id="SSF48592">
    <property type="entry name" value="GroEL equatorial domain-like"/>
    <property type="match status" value="1"/>
</dbReference>
<dbReference type="InterPro" id="IPR017998">
    <property type="entry name" value="Chaperone_TCP-1"/>
</dbReference>
<dbReference type="CDD" id="cd03341">
    <property type="entry name" value="TCP1_theta"/>
    <property type="match status" value="1"/>
</dbReference>
<dbReference type="GO" id="GO:0005737">
    <property type="term" value="C:cytoplasm"/>
    <property type="evidence" value="ECO:0007669"/>
    <property type="project" value="UniProtKB-SubCell"/>
</dbReference>